<evidence type="ECO:0000313" key="2">
    <source>
        <dbReference type="EMBL" id="CAB4710144.1"/>
    </source>
</evidence>
<dbReference type="AlphaFoldDB" id="A0A6J6QS07"/>
<proteinExistence type="predicted"/>
<organism evidence="2">
    <name type="scientific">freshwater metagenome</name>
    <dbReference type="NCBI Taxonomy" id="449393"/>
    <lineage>
        <taxon>unclassified sequences</taxon>
        <taxon>metagenomes</taxon>
        <taxon>ecological metagenomes</taxon>
    </lineage>
</organism>
<feature type="region of interest" description="Disordered" evidence="1">
    <location>
        <begin position="105"/>
        <end position="125"/>
    </location>
</feature>
<feature type="region of interest" description="Disordered" evidence="1">
    <location>
        <begin position="16"/>
        <end position="35"/>
    </location>
</feature>
<sequence length="125" mass="12892">MNSPVSHGKATALISAKVSNGGEARTSGSRSSHFCSMPMVAGPTGVSRPAQAAKPTFETAACSPPLLHRWVASGCPLASLKLPQACPPAVSWAPKRPWVASMNPLNDAEPLTAPRSSVVDPSYDA</sequence>
<reference evidence="2" key="1">
    <citation type="submission" date="2020-05" db="EMBL/GenBank/DDBJ databases">
        <authorList>
            <person name="Chiriac C."/>
            <person name="Salcher M."/>
            <person name="Ghai R."/>
            <person name="Kavagutti S V."/>
        </authorList>
    </citation>
    <scope>NUCLEOTIDE SEQUENCE</scope>
</reference>
<protein>
    <submittedName>
        <fullName evidence="2">Unannotated protein</fullName>
    </submittedName>
</protein>
<name>A0A6J6QS07_9ZZZZ</name>
<accession>A0A6J6QS07</accession>
<gene>
    <name evidence="2" type="ORF">UFOPK2579_01407</name>
</gene>
<dbReference type="EMBL" id="CAEZXR010000159">
    <property type="protein sequence ID" value="CAB4710144.1"/>
    <property type="molecule type" value="Genomic_DNA"/>
</dbReference>
<evidence type="ECO:0000256" key="1">
    <source>
        <dbReference type="SAM" id="MobiDB-lite"/>
    </source>
</evidence>